<dbReference type="SUPFAM" id="SSF52087">
    <property type="entry name" value="CRAL/TRIO domain"/>
    <property type="match status" value="1"/>
</dbReference>
<feature type="compositionally biased region" description="Pro residues" evidence="1">
    <location>
        <begin position="718"/>
        <end position="733"/>
    </location>
</feature>
<evidence type="ECO:0000313" key="3">
    <source>
        <dbReference type="EMBL" id="EJT47191.1"/>
    </source>
</evidence>
<dbReference type="Proteomes" id="UP000002748">
    <property type="component" value="Unassembled WGS sequence"/>
</dbReference>
<dbReference type="OrthoDB" id="75724at2759"/>
<evidence type="ECO:0000256" key="1">
    <source>
        <dbReference type="SAM" id="MobiDB-lite"/>
    </source>
</evidence>
<dbReference type="Pfam" id="PF00650">
    <property type="entry name" value="CRAL_TRIO"/>
    <property type="match status" value="1"/>
</dbReference>
<dbReference type="EMBL" id="ALBS01000261">
    <property type="protein sequence ID" value="EJT47191.1"/>
    <property type="molecule type" value="Genomic_DNA"/>
</dbReference>
<dbReference type="InterPro" id="IPR001251">
    <property type="entry name" value="CRAL-TRIO_dom"/>
</dbReference>
<dbReference type="InterPro" id="IPR036273">
    <property type="entry name" value="CRAL/TRIO_N_dom_sf"/>
</dbReference>
<feature type="compositionally biased region" description="Low complexity" evidence="1">
    <location>
        <begin position="484"/>
        <end position="498"/>
    </location>
</feature>
<dbReference type="VEuPathDB" id="FungiDB:A1Q1_04049"/>
<feature type="region of interest" description="Disordered" evidence="1">
    <location>
        <begin position="354"/>
        <end position="383"/>
    </location>
</feature>
<dbReference type="AlphaFoldDB" id="J5SRU8"/>
<dbReference type="Gene3D" id="3.40.525.10">
    <property type="entry name" value="CRAL-TRIO lipid binding domain"/>
    <property type="match status" value="1"/>
</dbReference>
<evidence type="ECO:0000313" key="4">
    <source>
        <dbReference type="Proteomes" id="UP000002748"/>
    </source>
</evidence>
<feature type="region of interest" description="Disordered" evidence="1">
    <location>
        <begin position="322"/>
        <end position="342"/>
    </location>
</feature>
<dbReference type="SUPFAM" id="SSF46938">
    <property type="entry name" value="CRAL/TRIO N-terminal domain"/>
    <property type="match status" value="1"/>
</dbReference>
<feature type="compositionally biased region" description="Polar residues" evidence="1">
    <location>
        <begin position="358"/>
        <end position="379"/>
    </location>
</feature>
<feature type="domain" description="CRAL-TRIO" evidence="2">
    <location>
        <begin position="123"/>
        <end position="263"/>
    </location>
</feature>
<proteinExistence type="predicted"/>
<dbReference type="KEGG" id="tasa:A1Q1_04049"/>
<dbReference type="HOGENOM" id="CLU_350618_0_0_1"/>
<feature type="region of interest" description="Disordered" evidence="1">
    <location>
        <begin position="417"/>
        <end position="654"/>
    </location>
</feature>
<feature type="region of interest" description="Disordered" evidence="1">
    <location>
        <begin position="714"/>
        <end position="842"/>
    </location>
</feature>
<sequence>MPFPSKLLSTPVGGQGPVMSLTQHQWDCVNRCNEHFSRDGLVLPVGEGKKETAPLTEREKMFLSRDAYLRFLTSVRGDISACVEKLEKAIIWRRTHQIDDFDEWVRRMKFDSDMGKTFLCHFAPDGRPLLYMLCNRDQLPMNKRHPWLVLFCVERATELMANGQTALINIFPFTKKQGLPASVSVSRTLMSSLGNYYPEVLSRSYVLDAPWQIGTFIGLVWPMVDWSARRKIKICPSEVIFKDGEVPSERLLKDAGGKLDVPWDAEAYWETLVTTCRERREDHLRRWRELGGRCGLEERLFKVVERNSSETTAVDIEEEVSVMTENTHSSEDSAFTPPSVNAYTSEHGIKQWKDNWSFHGTKTSPTGARPNMTSTSLESQHGLVQRVQENEKWLKTNPPPPSSLPPQRRCSIQRAEADTLSNSGSSTSGSSVAARAPQRKSSLRAPHHHPHARRYNGSSWTLDSEDEEEPQPRMYPRPPPPPRSLKSFISSSALSTTAPPLPSPPMERARTNSLEAQSPKVTTRPLHRNGRAAATRAATEPGYPYRDEPALRLQPRRQSRDVEKERKITDLLPVSDPEPDIYTPAAESDTDAEPEPITTPENAPDGMDAFTSRVHLGDDDHGIESLSKRDSVSTVDTGTSDGDHSTDYMSSVSSPPHDRWVAILPAAMSSTSHLALEARLEAELQAQLASEGSNDDDATIKCSDVASVKSKFDAFPSSPTPFPSSPTLLPPSPTHHKVKTHTVVNAKSWGKSPPARTSPLGVPPRDSAVKGPRSPPRSPQSPGRPVPGMPYLTNPAPFVPHESPPRLPQMQTDRWRFNAPTLGMQPPWATLPRNGGNMRQSS</sequence>
<accession>J5SRU8</accession>
<dbReference type="InterPro" id="IPR052578">
    <property type="entry name" value="PI_Transfer_CRAL-TRIO"/>
</dbReference>
<dbReference type="PANTHER" id="PTHR45824:SF29">
    <property type="entry name" value="GH16843P"/>
    <property type="match status" value="1"/>
</dbReference>
<evidence type="ECO:0000259" key="2">
    <source>
        <dbReference type="PROSITE" id="PS50191"/>
    </source>
</evidence>
<organism evidence="3 4">
    <name type="scientific">Trichosporon asahii var. asahii (strain ATCC 90039 / CBS 2479 / JCM 2466 / KCTC 7840 / NBRC 103889/ NCYC 2677 / UAMH 7654)</name>
    <name type="common">Yeast</name>
    <dbReference type="NCBI Taxonomy" id="1186058"/>
    <lineage>
        <taxon>Eukaryota</taxon>
        <taxon>Fungi</taxon>
        <taxon>Dikarya</taxon>
        <taxon>Basidiomycota</taxon>
        <taxon>Agaricomycotina</taxon>
        <taxon>Tremellomycetes</taxon>
        <taxon>Trichosporonales</taxon>
        <taxon>Trichosporonaceae</taxon>
        <taxon>Trichosporon</taxon>
    </lineage>
</organism>
<name>J5SRU8_TRIAS</name>
<feature type="compositionally biased region" description="Basic residues" evidence="1">
    <location>
        <begin position="437"/>
        <end position="454"/>
    </location>
</feature>
<dbReference type="PANTHER" id="PTHR45824">
    <property type="entry name" value="GH16843P"/>
    <property type="match status" value="1"/>
</dbReference>
<reference evidence="3 4" key="1">
    <citation type="journal article" date="2012" name="Eukaryot. Cell">
        <title>Draft genome sequence of CBS 2479, the standard type strain of Trichosporon asahii.</title>
        <authorList>
            <person name="Yang R.Y."/>
            <person name="Li H.T."/>
            <person name="Zhu H."/>
            <person name="Zhou G.P."/>
            <person name="Wang M."/>
            <person name="Wang L."/>
        </authorList>
    </citation>
    <scope>NUCLEOTIDE SEQUENCE [LARGE SCALE GENOMIC DNA]</scope>
    <source>
        <strain evidence="4">ATCC 90039 / CBS 2479 / JCM 2466 / KCTC 7840 / NCYC 2677 / UAMH 7654</strain>
    </source>
</reference>
<feature type="compositionally biased region" description="Basic and acidic residues" evidence="1">
    <location>
        <begin position="558"/>
        <end position="569"/>
    </location>
</feature>
<comment type="caution">
    <text evidence="3">The sequence shown here is derived from an EMBL/GenBank/DDBJ whole genome shotgun (WGS) entry which is preliminary data.</text>
</comment>
<dbReference type="RefSeq" id="XP_014177901.1">
    <property type="nucleotide sequence ID" value="XM_014322426.1"/>
</dbReference>
<feature type="compositionally biased region" description="Basic and acidic residues" evidence="1">
    <location>
        <begin position="615"/>
        <end position="631"/>
    </location>
</feature>
<feature type="compositionally biased region" description="Pro residues" evidence="1">
    <location>
        <begin position="773"/>
        <end position="788"/>
    </location>
</feature>
<dbReference type="InterPro" id="IPR036865">
    <property type="entry name" value="CRAL-TRIO_dom_sf"/>
</dbReference>
<feature type="compositionally biased region" description="Pro residues" evidence="1">
    <location>
        <begin position="473"/>
        <end position="483"/>
    </location>
</feature>
<dbReference type="GeneID" id="25987562"/>
<dbReference type="CDD" id="cd00170">
    <property type="entry name" value="SEC14"/>
    <property type="match status" value="1"/>
</dbReference>
<feature type="compositionally biased region" description="Polar residues" evidence="1">
    <location>
        <begin position="511"/>
        <end position="521"/>
    </location>
</feature>
<dbReference type="PROSITE" id="PS50191">
    <property type="entry name" value="CRAL_TRIO"/>
    <property type="match status" value="1"/>
</dbReference>
<feature type="compositionally biased region" description="Polar residues" evidence="1">
    <location>
        <begin position="323"/>
        <end position="342"/>
    </location>
</feature>
<dbReference type="GO" id="GO:0008526">
    <property type="term" value="F:phosphatidylinositol transfer activity"/>
    <property type="evidence" value="ECO:0007669"/>
    <property type="project" value="TreeGrafter"/>
</dbReference>
<gene>
    <name evidence="3" type="ORF">A1Q1_04049</name>
</gene>
<protein>
    <submittedName>
        <fullName evidence="3">CRAL/TRIO domain-containing protein</fullName>
    </submittedName>
</protein>
<feature type="compositionally biased region" description="Low complexity" evidence="1">
    <location>
        <begin position="421"/>
        <end position="431"/>
    </location>
</feature>